<evidence type="ECO:0000256" key="4">
    <source>
        <dbReference type="ARBA" id="ARBA00023163"/>
    </source>
</evidence>
<keyword evidence="7" id="KW-1185">Reference proteome</keyword>
<evidence type="ECO:0000313" key="7">
    <source>
        <dbReference type="Proteomes" id="UP000630805"/>
    </source>
</evidence>
<dbReference type="InterPro" id="IPR036390">
    <property type="entry name" value="WH_DNA-bd_sf"/>
</dbReference>
<dbReference type="SUPFAM" id="SSF53850">
    <property type="entry name" value="Periplasmic binding protein-like II"/>
    <property type="match status" value="1"/>
</dbReference>
<dbReference type="PANTHER" id="PTHR30126:SF98">
    <property type="entry name" value="HTH-TYPE TRANSCRIPTIONAL ACTIVATOR BAUR"/>
    <property type="match status" value="1"/>
</dbReference>
<dbReference type="Gene3D" id="3.40.190.10">
    <property type="entry name" value="Periplasmic binding protein-like II"/>
    <property type="match status" value="2"/>
</dbReference>
<dbReference type="Proteomes" id="UP000630805">
    <property type="component" value="Unassembled WGS sequence"/>
</dbReference>
<sequence>MNLLRNPLLETFVTVVECGGFSDAQFALGITQSAISVRIRDLETSLGYRVCERGRGGFRLTGRGEIAYQKARDILRRTRDFDAELLELRDSVTGELRIGMVDAVGSFPQLNLTAAFQRFLARPNDVRLEIVVASPTDLTQQLITGQLHVAIAPFRNMINGLSYTELCSEEHRLYCSDQHPLFHVPERELNSDVISQYEMCQRTYDMLVSPDLGQSKPNAVVANMEAMAMLIETGKYVGPLPTHFAASWVGRGKLRELAVAEMRWHSTFYLVRRQAQTHKRAVELFVEDVIRSVIVLQPSTNTTDCAEPRKPLEP</sequence>
<reference evidence="6 7" key="1">
    <citation type="submission" date="2020-06" db="EMBL/GenBank/DDBJ databases">
        <authorList>
            <person name="Cao W.R."/>
        </authorList>
    </citation>
    <scope>NUCLEOTIDE SEQUENCE [LARGE SCALE GENOMIC DNA]</scope>
    <source>
        <strain evidence="6 7">B1Z28</strain>
    </source>
</reference>
<gene>
    <name evidence="6" type="ORF">HW561_19735</name>
</gene>
<organism evidence="6 7">
    <name type="scientific">Ruegeria haliotis</name>
    <dbReference type="NCBI Taxonomy" id="2747601"/>
    <lineage>
        <taxon>Bacteria</taxon>
        <taxon>Pseudomonadati</taxon>
        <taxon>Pseudomonadota</taxon>
        <taxon>Alphaproteobacteria</taxon>
        <taxon>Rhodobacterales</taxon>
        <taxon>Roseobacteraceae</taxon>
        <taxon>Ruegeria</taxon>
    </lineage>
</organism>
<evidence type="ECO:0000256" key="2">
    <source>
        <dbReference type="ARBA" id="ARBA00023015"/>
    </source>
</evidence>
<feature type="domain" description="HTH lysR-type" evidence="5">
    <location>
        <begin position="1"/>
        <end position="61"/>
    </location>
</feature>
<dbReference type="InterPro" id="IPR005119">
    <property type="entry name" value="LysR_subst-bd"/>
</dbReference>
<dbReference type="Gene3D" id="1.10.10.10">
    <property type="entry name" value="Winged helix-like DNA-binding domain superfamily/Winged helix DNA-binding domain"/>
    <property type="match status" value="1"/>
</dbReference>
<keyword evidence="4" id="KW-0804">Transcription</keyword>
<dbReference type="Pfam" id="PF00126">
    <property type="entry name" value="HTH_1"/>
    <property type="match status" value="1"/>
</dbReference>
<dbReference type="EMBL" id="JABXWT010000017">
    <property type="protein sequence ID" value="NVO58032.1"/>
    <property type="molecule type" value="Genomic_DNA"/>
</dbReference>
<comment type="similarity">
    <text evidence="1">Belongs to the LysR transcriptional regulatory family.</text>
</comment>
<proteinExistence type="inferred from homology"/>
<evidence type="ECO:0000256" key="3">
    <source>
        <dbReference type="ARBA" id="ARBA00023125"/>
    </source>
</evidence>
<dbReference type="PROSITE" id="PS50931">
    <property type="entry name" value="HTH_LYSR"/>
    <property type="match status" value="1"/>
</dbReference>
<keyword evidence="2" id="KW-0805">Transcription regulation</keyword>
<dbReference type="PANTHER" id="PTHR30126">
    <property type="entry name" value="HTH-TYPE TRANSCRIPTIONAL REGULATOR"/>
    <property type="match status" value="1"/>
</dbReference>
<evidence type="ECO:0000256" key="1">
    <source>
        <dbReference type="ARBA" id="ARBA00009437"/>
    </source>
</evidence>
<protein>
    <submittedName>
        <fullName evidence="6">LysR family transcriptional regulator</fullName>
    </submittedName>
</protein>
<dbReference type="InterPro" id="IPR036388">
    <property type="entry name" value="WH-like_DNA-bd_sf"/>
</dbReference>
<evidence type="ECO:0000259" key="5">
    <source>
        <dbReference type="PROSITE" id="PS50931"/>
    </source>
</evidence>
<dbReference type="Pfam" id="PF03466">
    <property type="entry name" value="LysR_substrate"/>
    <property type="match status" value="1"/>
</dbReference>
<evidence type="ECO:0000313" key="6">
    <source>
        <dbReference type="EMBL" id="NVO58032.1"/>
    </source>
</evidence>
<name>A0ABX2PV43_9RHOB</name>
<accession>A0ABX2PV43</accession>
<dbReference type="InterPro" id="IPR000847">
    <property type="entry name" value="LysR_HTH_N"/>
</dbReference>
<dbReference type="CDD" id="cd05466">
    <property type="entry name" value="PBP2_LTTR_substrate"/>
    <property type="match status" value="1"/>
</dbReference>
<comment type="caution">
    <text evidence="6">The sequence shown here is derived from an EMBL/GenBank/DDBJ whole genome shotgun (WGS) entry which is preliminary data.</text>
</comment>
<dbReference type="SUPFAM" id="SSF46785">
    <property type="entry name" value="Winged helix' DNA-binding domain"/>
    <property type="match status" value="1"/>
</dbReference>
<keyword evidence="3" id="KW-0238">DNA-binding</keyword>